<dbReference type="SUPFAM" id="SSF55166">
    <property type="entry name" value="Hedgehog/DD-peptidase"/>
    <property type="match status" value="1"/>
</dbReference>
<reference evidence="3 4" key="1">
    <citation type="submission" date="2016-12" db="EMBL/GenBank/DDBJ databases">
        <title>The draft genome sequence of Actinophytocola sp. 11-183.</title>
        <authorList>
            <person name="Wang W."/>
            <person name="Yuan L."/>
        </authorList>
    </citation>
    <scope>NUCLEOTIDE SEQUENCE [LARGE SCALE GENOMIC DNA]</scope>
    <source>
        <strain evidence="3 4">11-183</strain>
    </source>
</reference>
<feature type="region of interest" description="Disordered" evidence="1">
    <location>
        <begin position="320"/>
        <end position="339"/>
    </location>
</feature>
<dbReference type="Pfam" id="PF13539">
    <property type="entry name" value="Peptidase_M15_4"/>
    <property type="match status" value="1"/>
</dbReference>
<sequence>MTTGNTLVAPSGGSQTPSAQTLYNDIRTTANAIENGDWVDAGMGVAKVAMDVIGMGGDPLGAITASGVSWVLNAVSFLREPFDVLKGDPGAITSSSSCWGTASNGLAQTAELYRQASTDQTRSWTGTAADGYRAASGNQANGLAALGEASRSISQAMQQGGQLLAAARKTVMDLISQAVQKIIQICIEALSKSWLSFGASIALGIAQSVQKAVQTGQKLVQEIQKLVQGLQKIMQVVQQVMKVAQTVKELLEMIGGKASGQQTQTLSNHRVTSDGTMGTVVNAVDTGPTTHRLGTIAPGYQWQQPEIAGQNVQLAQATPTQTGPVSQNGWPVNPPRGVRTIPGTNVRVNVADGPAGDVLMHVLGQVHARVEDISLNSAAGERDDWGYAERNVRGSSAISNHASATAVDINATRHALGERGTFTPAQTAEIRAILAEVDNVVRWGGDYRGRADEMHFEIVGSVEEVTRVAERLRQANGGR</sequence>
<dbReference type="SUPFAM" id="SSF140453">
    <property type="entry name" value="EsxAB dimer-like"/>
    <property type="match status" value="1"/>
</dbReference>
<dbReference type="EMBL" id="MSIE01000014">
    <property type="protein sequence ID" value="OLF17765.1"/>
    <property type="molecule type" value="Genomic_DNA"/>
</dbReference>
<dbReference type="RefSeq" id="WP_075125269.1">
    <property type="nucleotide sequence ID" value="NZ_MSIE01000014.1"/>
</dbReference>
<dbReference type="Gene3D" id="3.30.1380.10">
    <property type="match status" value="1"/>
</dbReference>
<dbReference type="STRING" id="1912961.BU204_09735"/>
<proteinExistence type="predicted"/>
<dbReference type="AlphaFoldDB" id="A0A1Q8CTS9"/>
<comment type="caution">
    <text evidence="3">The sequence shown here is derived from an EMBL/GenBank/DDBJ whole genome shotgun (WGS) entry which is preliminary data.</text>
</comment>
<gene>
    <name evidence="3" type="ORF">BU204_09735</name>
</gene>
<dbReference type="Proteomes" id="UP000185596">
    <property type="component" value="Unassembled WGS sequence"/>
</dbReference>
<evidence type="ECO:0000313" key="4">
    <source>
        <dbReference type="Proteomes" id="UP000185596"/>
    </source>
</evidence>
<dbReference type="OrthoDB" id="9810670at2"/>
<dbReference type="InterPro" id="IPR039561">
    <property type="entry name" value="Peptidase_M15C"/>
</dbReference>
<organism evidence="3 4">
    <name type="scientific">Actinophytocola xanthii</name>
    <dbReference type="NCBI Taxonomy" id="1912961"/>
    <lineage>
        <taxon>Bacteria</taxon>
        <taxon>Bacillati</taxon>
        <taxon>Actinomycetota</taxon>
        <taxon>Actinomycetes</taxon>
        <taxon>Pseudonocardiales</taxon>
        <taxon>Pseudonocardiaceae</taxon>
    </lineage>
</organism>
<name>A0A1Q8CTS9_9PSEU</name>
<accession>A0A1Q8CTS9</accession>
<feature type="domain" description="Peptidase M15C" evidence="2">
    <location>
        <begin position="394"/>
        <end position="458"/>
    </location>
</feature>
<protein>
    <recommendedName>
        <fullName evidence="2">Peptidase M15C domain-containing protein</fullName>
    </recommendedName>
</protein>
<keyword evidence="4" id="KW-1185">Reference proteome</keyword>
<dbReference type="GO" id="GO:0008233">
    <property type="term" value="F:peptidase activity"/>
    <property type="evidence" value="ECO:0007669"/>
    <property type="project" value="InterPro"/>
</dbReference>
<dbReference type="InterPro" id="IPR009045">
    <property type="entry name" value="Zn_M74/Hedgehog-like"/>
</dbReference>
<feature type="compositionally biased region" description="Polar residues" evidence="1">
    <location>
        <begin position="320"/>
        <end position="330"/>
    </location>
</feature>
<evidence type="ECO:0000259" key="2">
    <source>
        <dbReference type="Pfam" id="PF13539"/>
    </source>
</evidence>
<dbReference type="InterPro" id="IPR036689">
    <property type="entry name" value="ESAT-6-like_sf"/>
</dbReference>
<evidence type="ECO:0000256" key="1">
    <source>
        <dbReference type="SAM" id="MobiDB-lite"/>
    </source>
</evidence>
<evidence type="ECO:0000313" key="3">
    <source>
        <dbReference type="EMBL" id="OLF17765.1"/>
    </source>
</evidence>